<keyword evidence="5" id="KW-0128">Catecholamine metabolism</keyword>
<evidence type="ECO:0000256" key="5">
    <source>
        <dbReference type="ARBA" id="ARBA00022939"/>
    </source>
</evidence>
<dbReference type="Gene3D" id="3.40.50.150">
    <property type="entry name" value="Vaccinia Virus protein VP39"/>
    <property type="match status" value="1"/>
</dbReference>
<evidence type="ECO:0000313" key="8">
    <source>
        <dbReference type="Proteomes" id="UP000626109"/>
    </source>
</evidence>
<dbReference type="PANTHER" id="PTHR43836:SF2">
    <property type="entry name" value="CATECHOL O-METHYLTRANSFERASE 1-RELATED"/>
    <property type="match status" value="1"/>
</dbReference>
<proteinExistence type="inferred from homology"/>
<dbReference type="EC" id="2.1.1.6" evidence="1"/>
<evidence type="ECO:0000313" key="7">
    <source>
        <dbReference type="EMBL" id="CAE8646694.1"/>
    </source>
</evidence>
<dbReference type="AlphaFoldDB" id="A0A813I7S7"/>
<accession>A0A813I7S7</accession>
<keyword evidence="2" id="KW-0489">Methyltransferase</keyword>
<keyword evidence="3" id="KW-0808">Transferase</keyword>
<dbReference type="EMBL" id="CAJNNW010004729">
    <property type="protein sequence ID" value="CAE8646694.1"/>
    <property type="molecule type" value="Genomic_DNA"/>
</dbReference>
<dbReference type="InterPro" id="IPR002935">
    <property type="entry name" value="SAM_O-MeTrfase"/>
</dbReference>
<evidence type="ECO:0000256" key="1">
    <source>
        <dbReference type="ARBA" id="ARBA00012880"/>
    </source>
</evidence>
<dbReference type="GO" id="GO:0032259">
    <property type="term" value="P:methylation"/>
    <property type="evidence" value="ECO:0007669"/>
    <property type="project" value="UniProtKB-KW"/>
</dbReference>
<dbReference type="CDD" id="cd02440">
    <property type="entry name" value="AdoMet_MTases"/>
    <property type="match status" value="1"/>
</dbReference>
<evidence type="ECO:0000256" key="6">
    <source>
        <dbReference type="ARBA" id="ARBA00023453"/>
    </source>
</evidence>
<dbReference type="GO" id="GO:0006584">
    <property type="term" value="P:catecholamine metabolic process"/>
    <property type="evidence" value="ECO:0007669"/>
    <property type="project" value="UniProtKB-KW"/>
</dbReference>
<dbReference type="Proteomes" id="UP000626109">
    <property type="component" value="Unassembled WGS sequence"/>
</dbReference>
<dbReference type="InterPro" id="IPR029063">
    <property type="entry name" value="SAM-dependent_MTases_sf"/>
</dbReference>
<dbReference type="PANTHER" id="PTHR43836">
    <property type="entry name" value="CATECHOL O-METHYLTRANSFERASE 1-RELATED"/>
    <property type="match status" value="1"/>
</dbReference>
<name>A0A813I7S7_POLGL</name>
<comment type="similarity">
    <text evidence="6">Belongs to the class I-like SAM-binding methyltransferase superfamily. Cation-dependent O-methyltransferase family.</text>
</comment>
<dbReference type="GO" id="GO:0016206">
    <property type="term" value="F:catechol O-methyltransferase activity"/>
    <property type="evidence" value="ECO:0007669"/>
    <property type="project" value="UniProtKB-EC"/>
</dbReference>
<reference evidence="7" key="1">
    <citation type="submission" date="2021-02" db="EMBL/GenBank/DDBJ databases">
        <authorList>
            <person name="Dougan E. K."/>
            <person name="Rhodes N."/>
            <person name="Thang M."/>
            <person name="Chan C."/>
        </authorList>
    </citation>
    <scope>NUCLEOTIDE SEQUENCE</scope>
</reference>
<evidence type="ECO:0000256" key="4">
    <source>
        <dbReference type="ARBA" id="ARBA00022691"/>
    </source>
</evidence>
<keyword evidence="4" id="KW-0949">S-adenosyl-L-methionine</keyword>
<protein>
    <recommendedName>
        <fullName evidence="1">catechol O-methyltransferase</fullName>
        <ecNumber evidence="1">2.1.1.6</ecNumber>
    </recommendedName>
</protein>
<evidence type="ECO:0000256" key="2">
    <source>
        <dbReference type="ARBA" id="ARBA00022603"/>
    </source>
</evidence>
<organism evidence="7 8">
    <name type="scientific">Polarella glacialis</name>
    <name type="common">Dinoflagellate</name>
    <dbReference type="NCBI Taxonomy" id="89957"/>
    <lineage>
        <taxon>Eukaryota</taxon>
        <taxon>Sar</taxon>
        <taxon>Alveolata</taxon>
        <taxon>Dinophyceae</taxon>
        <taxon>Suessiales</taxon>
        <taxon>Suessiaceae</taxon>
        <taxon>Polarella</taxon>
    </lineage>
</organism>
<evidence type="ECO:0000256" key="3">
    <source>
        <dbReference type="ARBA" id="ARBA00022679"/>
    </source>
</evidence>
<dbReference type="SUPFAM" id="SSF53335">
    <property type="entry name" value="S-adenosyl-L-methionine-dependent methyltransferases"/>
    <property type="match status" value="1"/>
</dbReference>
<dbReference type="Pfam" id="PF01596">
    <property type="entry name" value="Methyltransf_3"/>
    <property type="match status" value="1"/>
</dbReference>
<comment type="caution">
    <text evidence="7">The sequence shown here is derived from an EMBL/GenBank/DDBJ whole genome shotgun (WGS) entry which is preliminary data.</text>
</comment>
<gene>
    <name evidence="7" type="ORF">PGLA2088_LOCUS5029</name>
</gene>
<sequence>MLHPEQLQGDLPLGLAIVVDISTGLRQASVTTPVRAHQTALSASFVEILMSLVSETGGGNHPRGHHGQNIPRSLPYQRELALLRHVLAKAKPGNAASAAAAVDDFGRELGEAGGWAKFAGGSKAAVLLAAMQGGPPADHASTSETATGTHTGISAGVLEIGTYCGNSALRLAAALPGVRVTTLELDPVLVAIARALIAFAGLAFAVDVWTGHSKLVLPRLAGKMLSRLGSHVRPSFSAILLVCPSHMIQITDHSKQQQNNKQTTTNCS</sequence>